<accession>A0ACC1P6E3</accession>
<reference evidence="1" key="1">
    <citation type="submission" date="2022-10" db="EMBL/GenBank/DDBJ databases">
        <title>Genome Sequence of Xylaria curta.</title>
        <authorList>
            <person name="Buettner E."/>
        </authorList>
    </citation>
    <scope>NUCLEOTIDE SEQUENCE</scope>
    <source>
        <strain evidence="1">Babe10</strain>
    </source>
</reference>
<evidence type="ECO:0000313" key="1">
    <source>
        <dbReference type="EMBL" id="KAJ2987582.1"/>
    </source>
</evidence>
<dbReference type="EMBL" id="JAPDGR010000768">
    <property type="protein sequence ID" value="KAJ2987582.1"/>
    <property type="molecule type" value="Genomic_DNA"/>
</dbReference>
<evidence type="ECO:0000313" key="2">
    <source>
        <dbReference type="Proteomes" id="UP001143856"/>
    </source>
</evidence>
<organism evidence="1 2">
    <name type="scientific">Xylaria curta</name>
    <dbReference type="NCBI Taxonomy" id="42375"/>
    <lineage>
        <taxon>Eukaryota</taxon>
        <taxon>Fungi</taxon>
        <taxon>Dikarya</taxon>
        <taxon>Ascomycota</taxon>
        <taxon>Pezizomycotina</taxon>
        <taxon>Sordariomycetes</taxon>
        <taxon>Xylariomycetidae</taxon>
        <taxon>Xylariales</taxon>
        <taxon>Xylariaceae</taxon>
        <taxon>Xylaria</taxon>
    </lineage>
</organism>
<protein>
    <submittedName>
        <fullName evidence="1">Uncharacterized protein</fullName>
    </submittedName>
</protein>
<proteinExistence type="predicted"/>
<sequence>MSLLLPAGWDFGSIAGRPGEAQHSTAQHSTAQQAPAATGQLSCTVTAHGRAGHSGYPWLFKSATEVLARALVKTIDTDLGTSERYGNTTVNVGLLSGGTAINVVADSATASIVVRVGIGPELGGGEVVKGRLRDVLTDVDAEAFDFECGSRAFGAIECNCDVDGFQKTVVNYGTDIPSFKGNHTRYLYGPGSILVSHGPDEAITVGELETAVEDYKKLILHAVRN</sequence>
<comment type="caution">
    <text evidence="1">The sequence shown here is derived from an EMBL/GenBank/DDBJ whole genome shotgun (WGS) entry which is preliminary data.</text>
</comment>
<gene>
    <name evidence="1" type="ORF">NUW58_g4425</name>
</gene>
<name>A0ACC1P6E3_9PEZI</name>
<keyword evidence="2" id="KW-1185">Reference proteome</keyword>
<dbReference type="Proteomes" id="UP001143856">
    <property type="component" value="Unassembled WGS sequence"/>
</dbReference>